<keyword evidence="5" id="KW-0963">Cytoplasm</keyword>
<dbReference type="PANTHER" id="PTHR43814:SF1">
    <property type="entry name" value="ARGININOSUCCINATE LYASE"/>
    <property type="match status" value="1"/>
</dbReference>
<proteinExistence type="inferred from homology"/>
<comment type="similarity">
    <text evidence="5">Belongs to the lyase 1 family. Argininosuccinate lyase subfamily.</text>
</comment>
<dbReference type="AlphaFoldDB" id="A0A7C4ETT2"/>
<evidence type="ECO:0000256" key="5">
    <source>
        <dbReference type="HAMAP-Rule" id="MF_00006"/>
    </source>
</evidence>
<feature type="region of interest" description="Disordered" evidence="6">
    <location>
        <begin position="453"/>
        <end position="475"/>
    </location>
</feature>
<name>A0A7C4ETT2_9BACT</name>
<dbReference type="InterPro" id="IPR009049">
    <property type="entry name" value="Argininosuccinate_lyase"/>
</dbReference>
<dbReference type="CDD" id="cd01359">
    <property type="entry name" value="Argininosuccinate_lyase"/>
    <property type="match status" value="1"/>
</dbReference>
<dbReference type="Pfam" id="PF14698">
    <property type="entry name" value="ASL_C2"/>
    <property type="match status" value="1"/>
</dbReference>
<reference evidence="9" key="1">
    <citation type="journal article" date="2020" name="mSystems">
        <title>Genome- and Community-Level Interaction Insights into Carbon Utilization and Element Cycling Functions of Hydrothermarchaeota in Hydrothermal Sediment.</title>
        <authorList>
            <person name="Zhou Z."/>
            <person name="Liu Y."/>
            <person name="Xu W."/>
            <person name="Pan J."/>
            <person name="Luo Z.H."/>
            <person name="Li M."/>
        </authorList>
    </citation>
    <scope>NUCLEOTIDE SEQUENCE [LARGE SCALE GENOMIC DNA]</scope>
    <source>
        <strain evidence="9">SpSt-769</strain>
    </source>
</reference>
<dbReference type="FunFam" id="1.10.275.10:FF:000002">
    <property type="entry name" value="Argininosuccinate lyase"/>
    <property type="match status" value="1"/>
</dbReference>
<dbReference type="EC" id="4.3.2.1" evidence="3 5"/>
<evidence type="ECO:0000259" key="7">
    <source>
        <dbReference type="Pfam" id="PF00206"/>
    </source>
</evidence>
<comment type="caution">
    <text evidence="9">The sequence shown here is derived from an EMBL/GenBank/DDBJ whole genome shotgun (WGS) entry which is preliminary data.</text>
</comment>
<keyword evidence="5" id="KW-0028">Amino-acid biosynthesis</keyword>
<evidence type="ECO:0000256" key="6">
    <source>
        <dbReference type="SAM" id="MobiDB-lite"/>
    </source>
</evidence>
<dbReference type="UniPathway" id="UPA00068">
    <property type="reaction ID" value="UER00114"/>
</dbReference>
<comment type="subcellular location">
    <subcellularLocation>
        <location evidence="5">Cytoplasm</location>
    </subcellularLocation>
</comment>
<dbReference type="InterPro" id="IPR029419">
    <property type="entry name" value="Arg_succ_lyase_C"/>
</dbReference>
<dbReference type="GO" id="GO:0042450">
    <property type="term" value="P:L-arginine biosynthetic process via ornithine"/>
    <property type="evidence" value="ECO:0007669"/>
    <property type="project" value="UniProtKB-UniRule"/>
</dbReference>
<evidence type="ECO:0000256" key="3">
    <source>
        <dbReference type="ARBA" id="ARBA00012338"/>
    </source>
</evidence>
<evidence type="ECO:0000256" key="4">
    <source>
        <dbReference type="ARBA" id="ARBA00022571"/>
    </source>
</evidence>
<keyword evidence="4 5" id="KW-0055">Arginine biosynthesis</keyword>
<organism evidence="9">
    <name type="scientific">Desulfomonile tiedjei</name>
    <dbReference type="NCBI Taxonomy" id="2358"/>
    <lineage>
        <taxon>Bacteria</taxon>
        <taxon>Pseudomonadati</taxon>
        <taxon>Thermodesulfobacteriota</taxon>
        <taxon>Desulfomonilia</taxon>
        <taxon>Desulfomonilales</taxon>
        <taxon>Desulfomonilaceae</taxon>
        <taxon>Desulfomonile</taxon>
    </lineage>
</organism>
<dbReference type="Gene3D" id="1.10.275.10">
    <property type="entry name" value="Fumarase/aspartase (N-terminal domain)"/>
    <property type="match status" value="1"/>
</dbReference>
<dbReference type="Gene3D" id="1.20.200.10">
    <property type="entry name" value="Fumarase/aspartase (Central domain)"/>
    <property type="match status" value="1"/>
</dbReference>
<comment type="catalytic activity">
    <reaction evidence="1 5">
        <text>2-(N(omega)-L-arginino)succinate = fumarate + L-arginine</text>
        <dbReference type="Rhea" id="RHEA:24020"/>
        <dbReference type="ChEBI" id="CHEBI:29806"/>
        <dbReference type="ChEBI" id="CHEBI:32682"/>
        <dbReference type="ChEBI" id="CHEBI:57472"/>
        <dbReference type="EC" id="4.3.2.1"/>
    </reaction>
</comment>
<dbReference type="FunFam" id="1.20.200.10:FF:000015">
    <property type="entry name" value="argininosuccinate lyase isoform X2"/>
    <property type="match status" value="1"/>
</dbReference>
<gene>
    <name evidence="5 9" type="primary">argH</name>
    <name evidence="9" type="ORF">ENV54_02610</name>
</gene>
<evidence type="ECO:0000256" key="2">
    <source>
        <dbReference type="ARBA" id="ARBA00004941"/>
    </source>
</evidence>
<dbReference type="InterPro" id="IPR024083">
    <property type="entry name" value="Fumarase/histidase_N"/>
</dbReference>
<dbReference type="HAMAP" id="MF_00006">
    <property type="entry name" value="Arg_succ_lyase"/>
    <property type="match status" value="1"/>
</dbReference>
<accession>A0A7C4ETT2</accession>
<evidence type="ECO:0000313" key="9">
    <source>
        <dbReference type="EMBL" id="HGH60173.1"/>
    </source>
</evidence>
<dbReference type="Pfam" id="PF00206">
    <property type="entry name" value="Lyase_1"/>
    <property type="match status" value="1"/>
</dbReference>
<dbReference type="GO" id="GO:0004056">
    <property type="term" value="F:argininosuccinate lyase activity"/>
    <property type="evidence" value="ECO:0007669"/>
    <property type="project" value="UniProtKB-UniRule"/>
</dbReference>
<dbReference type="EMBL" id="DTGT01000084">
    <property type="protein sequence ID" value="HGH60173.1"/>
    <property type="molecule type" value="Genomic_DNA"/>
</dbReference>
<dbReference type="InterPro" id="IPR008948">
    <property type="entry name" value="L-Aspartase-like"/>
</dbReference>
<feature type="domain" description="Fumarate lyase N-terminal" evidence="7">
    <location>
        <begin position="21"/>
        <end position="315"/>
    </location>
</feature>
<dbReference type="InterPro" id="IPR000362">
    <property type="entry name" value="Fumarate_lyase_fam"/>
</dbReference>
<feature type="domain" description="Argininosuccinate lyase C-terminal" evidence="8">
    <location>
        <begin position="379"/>
        <end position="408"/>
    </location>
</feature>
<dbReference type="SUPFAM" id="SSF48557">
    <property type="entry name" value="L-aspartase-like"/>
    <property type="match status" value="1"/>
</dbReference>
<dbReference type="InterPro" id="IPR022761">
    <property type="entry name" value="Fumarate_lyase_N"/>
</dbReference>
<dbReference type="GO" id="GO:0005829">
    <property type="term" value="C:cytosol"/>
    <property type="evidence" value="ECO:0007669"/>
    <property type="project" value="TreeGrafter"/>
</dbReference>
<evidence type="ECO:0000256" key="1">
    <source>
        <dbReference type="ARBA" id="ARBA00000985"/>
    </source>
</evidence>
<dbReference type="PRINTS" id="PR00149">
    <property type="entry name" value="FUMRATELYASE"/>
</dbReference>
<dbReference type="NCBIfam" id="TIGR00838">
    <property type="entry name" value="argH"/>
    <property type="match status" value="1"/>
</dbReference>
<dbReference type="PANTHER" id="PTHR43814">
    <property type="entry name" value="ARGININOSUCCINATE LYASE"/>
    <property type="match status" value="1"/>
</dbReference>
<protein>
    <recommendedName>
        <fullName evidence="3 5">Argininosuccinate lyase</fullName>
        <shortName evidence="5">ASAL</shortName>
        <ecNumber evidence="3 5">4.3.2.1</ecNumber>
    </recommendedName>
    <alternativeName>
        <fullName evidence="5">Arginosuccinase</fullName>
    </alternativeName>
</protein>
<comment type="pathway">
    <text evidence="2 5">Amino-acid biosynthesis; L-arginine biosynthesis; L-arginine from L-ornithine and carbamoyl phosphate: step 3/3.</text>
</comment>
<keyword evidence="5 9" id="KW-0456">Lyase</keyword>
<sequence>MTSRSGCDKSNESAATGVRRGRFDTEMDQLFSAFNSSVSFDQRLYPEDIAGSIAHVKMLRMQKIISAKEAHVIEKGLLEVQRDIENGKMIFRDDLEDVHINIEEALRNKIGDVAGKLHTARSRNDQVALDLRLYLKKKTEEIKASLVTLMAALTAKADETKRIIMPGYTHLQRAQPVRLGHHLMAYYQMFKRDWTRLTDCGARCDEMPLGAAALAGTTFRINREYVAENLAFSSVCANSMDAVSDRDFVAEFVFCAAMIMMHLSRLSEELILWSSSEFGFCALPDEFCSASSIMPQKKNPDACELIRGKTGRVYGDLMAILVTLKSLPLTYNKDLQEDKEPLFDAVDTVESSIKIMAGLMPGVIFSQERMWEAASEPAMTATDIADRLVRSGMSFRDAHALVGGLVREGNFTELERLAGGAGLPSPEDMVEARKHTGGTALRSVEDQIRAARSFLKEHVPPRNAKKRERGNKSRR</sequence>
<dbReference type="Gene3D" id="1.10.40.30">
    <property type="entry name" value="Fumarase/aspartase (C-terminal domain)"/>
    <property type="match status" value="1"/>
</dbReference>
<evidence type="ECO:0000259" key="8">
    <source>
        <dbReference type="Pfam" id="PF14698"/>
    </source>
</evidence>
<feature type="compositionally biased region" description="Basic residues" evidence="6">
    <location>
        <begin position="463"/>
        <end position="475"/>
    </location>
</feature>
<dbReference type="PRINTS" id="PR00145">
    <property type="entry name" value="ARGSUCLYASE"/>
</dbReference>